<reference evidence="2" key="1">
    <citation type="submission" date="2025-08" db="UniProtKB">
        <authorList>
            <consortium name="RefSeq"/>
        </authorList>
    </citation>
    <scope>IDENTIFICATION</scope>
</reference>
<gene>
    <name evidence="2" type="primary">LOC136087880</name>
</gene>
<accession>A0ABM4D038</accession>
<dbReference type="GeneID" id="136087880"/>
<protein>
    <submittedName>
        <fullName evidence="2">Uncharacterized protein LOC136087880</fullName>
    </submittedName>
</protein>
<name>A0ABM4D038_HYDVU</name>
<sequence>MEYCCHIWGGSSKDALSLLGAKTHCKHSWTCSCSQPLPHRCNVAFLSLFHKYYNGSKELMSLVPSTKIHYRVTRYSTKSHTFSVAVPKCSKNSYSSSFFPRTSVIWNSLPSSCFPDSYNFQFFKSFVNRYLALQTSSFLFQ</sequence>
<dbReference type="RefSeq" id="XP_065667569.1">
    <property type="nucleotide sequence ID" value="XM_065811497.1"/>
</dbReference>
<evidence type="ECO:0000313" key="2">
    <source>
        <dbReference type="RefSeq" id="XP_065667569.1"/>
    </source>
</evidence>
<organism evidence="1 2">
    <name type="scientific">Hydra vulgaris</name>
    <name type="common">Hydra</name>
    <name type="synonym">Hydra attenuata</name>
    <dbReference type="NCBI Taxonomy" id="6087"/>
    <lineage>
        <taxon>Eukaryota</taxon>
        <taxon>Metazoa</taxon>
        <taxon>Cnidaria</taxon>
        <taxon>Hydrozoa</taxon>
        <taxon>Hydroidolina</taxon>
        <taxon>Anthoathecata</taxon>
        <taxon>Aplanulata</taxon>
        <taxon>Hydridae</taxon>
        <taxon>Hydra</taxon>
    </lineage>
</organism>
<dbReference type="Proteomes" id="UP001652625">
    <property type="component" value="Chromosome 12"/>
</dbReference>
<evidence type="ECO:0000313" key="1">
    <source>
        <dbReference type="Proteomes" id="UP001652625"/>
    </source>
</evidence>
<keyword evidence="1" id="KW-1185">Reference proteome</keyword>
<proteinExistence type="predicted"/>